<dbReference type="EMBL" id="FQZV01000004">
    <property type="protein sequence ID" value="SHI60472.1"/>
    <property type="molecule type" value="Genomic_DNA"/>
</dbReference>
<gene>
    <name evidence="2" type="ORF">SAMN02745975_00217</name>
</gene>
<feature type="domain" description="Transglutaminase-like" evidence="1">
    <location>
        <begin position="182"/>
        <end position="240"/>
    </location>
</feature>
<proteinExistence type="predicted"/>
<protein>
    <submittedName>
        <fullName evidence="2">Transglutaminase-like superfamily protein</fullName>
    </submittedName>
</protein>
<accession>A0A1M6CHH5</accession>
<dbReference type="SUPFAM" id="SSF54001">
    <property type="entry name" value="Cysteine proteinases"/>
    <property type="match status" value="1"/>
</dbReference>
<dbReference type="Gene3D" id="3.10.620.30">
    <property type="match status" value="1"/>
</dbReference>
<sequence length="266" mass="30309">MKKLVVFVIGFMMIFTNIGYAAEKSMTSFIDSSMSSQGVVNVKYLSASNKKLKLIVQKDQSQYVYNLKGDESVESFPLQLNSGQYKISIMENVEGKSYKQVLSSSINVKLEDPNKTYLNSIQNVRWDENTKAVAKAKELTKNAKTDEEKIKIVYEYVVKNVKYDYDKIGNLATDYVPVVDETFESNKGICYDFASMFAAMLRSLNIPTKLVKGYTKNAVGYHAWNEVLINGKWIVVDTTYDSQVAENNKKYTMAKDAKIYEKVNEY</sequence>
<evidence type="ECO:0000313" key="3">
    <source>
        <dbReference type="Proteomes" id="UP000184536"/>
    </source>
</evidence>
<organism evidence="2 3">
    <name type="scientific">Geosporobacter subterraneus DSM 17957</name>
    <dbReference type="NCBI Taxonomy" id="1121919"/>
    <lineage>
        <taxon>Bacteria</taxon>
        <taxon>Bacillati</taxon>
        <taxon>Bacillota</taxon>
        <taxon>Clostridia</taxon>
        <taxon>Peptostreptococcales</taxon>
        <taxon>Thermotaleaceae</taxon>
        <taxon>Geosporobacter</taxon>
    </lineage>
</organism>
<dbReference type="STRING" id="1121919.SAMN02745975_00217"/>
<dbReference type="SMART" id="SM00460">
    <property type="entry name" value="TGc"/>
    <property type="match status" value="1"/>
</dbReference>
<keyword evidence="3" id="KW-1185">Reference proteome</keyword>
<evidence type="ECO:0000259" key="1">
    <source>
        <dbReference type="SMART" id="SM00460"/>
    </source>
</evidence>
<dbReference type="OrthoDB" id="1817605at2"/>
<dbReference type="InterPro" id="IPR038765">
    <property type="entry name" value="Papain-like_cys_pep_sf"/>
</dbReference>
<dbReference type="RefSeq" id="WP_110939525.1">
    <property type="nucleotide sequence ID" value="NZ_FQZV01000004.1"/>
</dbReference>
<dbReference type="PANTHER" id="PTHR33490">
    <property type="entry name" value="BLR5614 PROTEIN-RELATED"/>
    <property type="match status" value="1"/>
</dbReference>
<evidence type="ECO:0000313" key="2">
    <source>
        <dbReference type="EMBL" id="SHI60472.1"/>
    </source>
</evidence>
<reference evidence="3" key="1">
    <citation type="submission" date="2016-11" db="EMBL/GenBank/DDBJ databases">
        <authorList>
            <person name="Varghese N."/>
            <person name="Submissions S."/>
        </authorList>
    </citation>
    <scope>NUCLEOTIDE SEQUENCE [LARGE SCALE GENOMIC DNA]</scope>
    <source>
        <strain evidence="3">DSM 17957</strain>
    </source>
</reference>
<dbReference type="Pfam" id="PF01841">
    <property type="entry name" value="Transglut_core"/>
    <property type="match status" value="1"/>
</dbReference>
<dbReference type="Proteomes" id="UP000184536">
    <property type="component" value="Unassembled WGS sequence"/>
</dbReference>
<dbReference type="AlphaFoldDB" id="A0A1M6CHH5"/>
<name>A0A1M6CHH5_9FIRM</name>
<dbReference type="InterPro" id="IPR002931">
    <property type="entry name" value="Transglutaminase-like"/>
</dbReference>